<evidence type="ECO:0000256" key="2">
    <source>
        <dbReference type="SAM" id="Phobius"/>
    </source>
</evidence>
<feature type="transmembrane region" description="Helical" evidence="2">
    <location>
        <begin position="180"/>
        <end position="204"/>
    </location>
</feature>
<keyword evidence="2" id="KW-0472">Membrane</keyword>
<feature type="transmembrane region" description="Helical" evidence="2">
    <location>
        <begin position="110"/>
        <end position="129"/>
    </location>
</feature>
<dbReference type="PANTHER" id="PTHR42109:SF2">
    <property type="entry name" value="INTEGRAL MEMBRANE PROTEIN"/>
    <property type="match status" value="1"/>
</dbReference>
<organism evidence="4 5">
    <name type="scientific">Tothia fuscella</name>
    <dbReference type="NCBI Taxonomy" id="1048955"/>
    <lineage>
        <taxon>Eukaryota</taxon>
        <taxon>Fungi</taxon>
        <taxon>Dikarya</taxon>
        <taxon>Ascomycota</taxon>
        <taxon>Pezizomycotina</taxon>
        <taxon>Dothideomycetes</taxon>
        <taxon>Pleosporomycetidae</taxon>
        <taxon>Venturiales</taxon>
        <taxon>Cylindrosympodiaceae</taxon>
        <taxon>Tothia</taxon>
    </lineage>
</organism>
<reference evidence="4" key="1">
    <citation type="journal article" date="2020" name="Stud. Mycol.">
        <title>101 Dothideomycetes genomes: a test case for predicting lifestyles and emergence of pathogens.</title>
        <authorList>
            <person name="Haridas S."/>
            <person name="Albert R."/>
            <person name="Binder M."/>
            <person name="Bloem J."/>
            <person name="Labutti K."/>
            <person name="Salamov A."/>
            <person name="Andreopoulos B."/>
            <person name="Baker S."/>
            <person name="Barry K."/>
            <person name="Bills G."/>
            <person name="Bluhm B."/>
            <person name="Cannon C."/>
            <person name="Castanera R."/>
            <person name="Culley D."/>
            <person name="Daum C."/>
            <person name="Ezra D."/>
            <person name="Gonzalez J."/>
            <person name="Henrissat B."/>
            <person name="Kuo A."/>
            <person name="Liang C."/>
            <person name="Lipzen A."/>
            <person name="Lutzoni F."/>
            <person name="Magnuson J."/>
            <person name="Mondo S."/>
            <person name="Nolan M."/>
            <person name="Ohm R."/>
            <person name="Pangilinan J."/>
            <person name="Park H.-J."/>
            <person name="Ramirez L."/>
            <person name="Alfaro M."/>
            <person name="Sun H."/>
            <person name="Tritt A."/>
            <person name="Yoshinaga Y."/>
            <person name="Zwiers L.-H."/>
            <person name="Turgeon B."/>
            <person name="Goodwin S."/>
            <person name="Spatafora J."/>
            <person name="Crous P."/>
            <person name="Grigoriev I."/>
        </authorList>
    </citation>
    <scope>NUCLEOTIDE SEQUENCE</scope>
    <source>
        <strain evidence="4">CBS 130266</strain>
    </source>
</reference>
<feature type="transmembrane region" description="Helical" evidence="2">
    <location>
        <begin position="66"/>
        <end position="90"/>
    </location>
</feature>
<proteinExistence type="predicted"/>
<dbReference type="EMBL" id="MU007077">
    <property type="protein sequence ID" value="KAF2423793.1"/>
    <property type="molecule type" value="Genomic_DNA"/>
</dbReference>
<evidence type="ECO:0000313" key="5">
    <source>
        <dbReference type="Proteomes" id="UP000800235"/>
    </source>
</evidence>
<feature type="transmembrane region" description="Helical" evidence="2">
    <location>
        <begin position="39"/>
        <end position="60"/>
    </location>
</feature>
<accession>A0A9P4NJL4</accession>
<sequence>MHLDSQGAVSIVELIVYFPAITASAIICSRHGFTRSSGWVYTFILCLVRILGAICQLVTYSDHSSGLIKAVIIIDSIGISPLLLATLGMLSRLVDWINAGSQGFFSAMHFRLIQIVISVGLILSIVGGTNLNTNSDGSVKIGTESKVGIILYIVAFVACIVVCLLSLPQLSWVPKEERKISIAVLLAFPFIGIRLLYSVLAVFLHNHNFSIYNGSVGVHVGMAVVEEFIVVFIYIFLGFKLSKLALSEQGPIVSRVKGNKGSSGHKHHRRHSRQAYDLPSTTQQSQV</sequence>
<dbReference type="PANTHER" id="PTHR42109">
    <property type="entry name" value="UNPLACED GENOMIC SCAFFOLD UM_SCAF_CONTIG_1.265, WHOLE GENOME SHOTGUN SEQUENCE"/>
    <property type="match status" value="1"/>
</dbReference>
<feature type="domain" description="DUF7702" evidence="3">
    <location>
        <begin position="3"/>
        <end position="243"/>
    </location>
</feature>
<evidence type="ECO:0000256" key="1">
    <source>
        <dbReference type="SAM" id="MobiDB-lite"/>
    </source>
</evidence>
<feature type="transmembrane region" description="Helical" evidence="2">
    <location>
        <begin position="216"/>
        <end position="237"/>
    </location>
</feature>
<feature type="compositionally biased region" description="Basic residues" evidence="1">
    <location>
        <begin position="263"/>
        <end position="273"/>
    </location>
</feature>
<gene>
    <name evidence="4" type="ORF">EJ08DRAFT_423000</name>
</gene>
<evidence type="ECO:0000313" key="4">
    <source>
        <dbReference type="EMBL" id="KAF2423793.1"/>
    </source>
</evidence>
<keyword evidence="2" id="KW-0812">Transmembrane</keyword>
<keyword evidence="2" id="KW-1133">Transmembrane helix</keyword>
<feature type="transmembrane region" description="Helical" evidence="2">
    <location>
        <begin position="6"/>
        <end position="27"/>
    </location>
</feature>
<comment type="caution">
    <text evidence="4">The sequence shown here is derived from an EMBL/GenBank/DDBJ whole genome shotgun (WGS) entry which is preliminary data.</text>
</comment>
<dbReference type="OrthoDB" id="2560628at2759"/>
<dbReference type="AlphaFoldDB" id="A0A9P4NJL4"/>
<feature type="transmembrane region" description="Helical" evidence="2">
    <location>
        <begin position="149"/>
        <end position="168"/>
    </location>
</feature>
<name>A0A9P4NJL4_9PEZI</name>
<dbReference type="Pfam" id="PF24800">
    <property type="entry name" value="DUF7702"/>
    <property type="match status" value="1"/>
</dbReference>
<keyword evidence="5" id="KW-1185">Reference proteome</keyword>
<evidence type="ECO:0000259" key="3">
    <source>
        <dbReference type="Pfam" id="PF24800"/>
    </source>
</evidence>
<dbReference type="Proteomes" id="UP000800235">
    <property type="component" value="Unassembled WGS sequence"/>
</dbReference>
<protein>
    <recommendedName>
        <fullName evidence="3">DUF7702 domain-containing protein</fullName>
    </recommendedName>
</protein>
<dbReference type="InterPro" id="IPR056119">
    <property type="entry name" value="DUF7702"/>
</dbReference>
<feature type="region of interest" description="Disordered" evidence="1">
    <location>
        <begin position="256"/>
        <end position="287"/>
    </location>
</feature>